<dbReference type="RefSeq" id="XP_044547054.1">
    <property type="nucleotide sequence ID" value="XM_044696215.1"/>
</dbReference>
<evidence type="ECO:0000313" key="1">
    <source>
        <dbReference type="EMBL" id="KAG2381374.1"/>
    </source>
</evidence>
<protein>
    <submittedName>
        <fullName evidence="1">Uncharacterized protein</fullName>
    </submittedName>
</protein>
<comment type="caution">
    <text evidence="1">The sequence shown here is derived from an EMBL/GenBank/DDBJ whole genome shotgun (WGS) entry which is preliminary data.</text>
</comment>
<evidence type="ECO:0000313" key="2">
    <source>
        <dbReference type="Proteomes" id="UP000816034"/>
    </source>
</evidence>
<dbReference type="EMBL" id="PYSW02000027">
    <property type="protein sequence ID" value="KAG2381374.1"/>
    <property type="molecule type" value="Genomic_DNA"/>
</dbReference>
<proteinExistence type="predicted"/>
<dbReference type="GeneID" id="68098817"/>
<accession>A0AA88GI25</accession>
<reference evidence="1 2" key="1">
    <citation type="journal article" date="2018" name="BMC Genomics">
        <title>The genome of Naegleria lovaniensis, the basis for a comparative approach to unravel pathogenicity factors of the human pathogenic amoeba N. fowleri.</title>
        <authorList>
            <person name="Liechti N."/>
            <person name="Schurch N."/>
            <person name="Bruggmann R."/>
            <person name="Wittwer M."/>
        </authorList>
    </citation>
    <scope>NUCLEOTIDE SEQUENCE [LARGE SCALE GENOMIC DNA]</scope>
    <source>
        <strain evidence="1 2">ATCC 30569</strain>
    </source>
</reference>
<gene>
    <name evidence="1" type="ORF">C9374_006363</name>
</gene>
<dbReference type="Proteomes" id="UP000816034">
    <property type="component" value="Unassembled WGS sequence"/>
</dbReference>
<sequence>MFGSLGDQQGQLQKPTGCDLNINTGELFIVEWQGERLQIFDYSHLLSKSGLIYFRNKLFKNIGKLSDIIVETRE</sequence>
<dbReference type="AlphaFoldDB" id="A0AA88GI25"/>
<organism evidence="1 2">
    <name type="scientific">Naegleria lovaniensis</name>
    <name type="common">Amoeba</name>
    <dbReference type="NCBI Taxonomy" id="51637"/>
    <lineage>
        <taxon>Eukaryota</taxon>
        <taxon>Discoba</taxon>
        <taxon>Heterolobosea</taxon>
        <taxon>Tetramitia</taxon>
        <taxon>Eutetramitia</taxon>
        <taxon>Vahlkampfiidae</taxon>
        <taxon>Naegleria</taxon>
    </lineage>
</organism>
<keyword evidence="2" id="KW-1185">Reference proteome</keyword>
<name>A0AA88GI25_NAELO</name>